<protein>
    <submittedName>
        <fullName evidence="2">Parallel beta-helix repeat protein</fullName>
    </submittedName>
</protein>
<dbReference type="Gene3D" id="2.160.20.10">
    <property type="entry name" value="Single-stranded right-handed beta-helix, Pectin lyase-like"/>
    <property type="match status" value="1"/>
</dbReference>
<gene>
    <name evidence="2" type="ORF">JOE66_003077</name>
</gene>
<dbReference type="InterPro" id="IPR039448">
    <property type="entry name" value="Beta_helix"/>
</dbReference>
<dbReference type="SMART" id="SM00710">
    <property type="entry name" value="PbH1"/>
    <property type="match status" value="6"/>
</dbReference>
<dbReference type="SUPFAM" id="SSF51126">
    <property type="entry name" value="Pectin lyase-like"/>
    <property type="match status" value="1"/>
</dbReference>
<sequence length="367" mass="37291">MRGLWPEGRRARSLRADRWRASGWLVLGLASIVMLSGCSASVTPSSAPRATTTAVDGCPAGVLVSSADELSSALASVTPGTILLLAPGTYSGHFTATAVATAAAPITLCGDRSAVIDGGALGSGYALHLDGAQYWRLSGFSVTGAQKGILLDTSSNNTLSNLSVTSVGDEAVHLRAGSSDNLVENNTIGQTGLAEAKFGEGIYVGTAQSNWCTISACNPDQSDRNLLVGNRISGTTAENIDIKEGTTGGQVTGNSFDGSASTEVDSLIDVKGNGWMIGSNTGRNSPVDGAQVHVIVPPWGSGNTFAANSFAAAPNGFAVNVVGAARDAGTVVLCDNVVVVEGASMPTTAYADGVDPRLSNKKCQRTP</sequence>
<evidence type="ECO:0000259" key="1">
    <source>
        <dbReference type="Pfam" id="PF13229"/>
    </source>
</evidence>
<organism evidence="2 3">
    <name type="scientific">Subtercola frigoramans</name>
    <dbReference type="NCBI Taxonomy" id="120298"/>
    <lineage>
        <taxon>Bacteria</taxon>
        <taxon>Bacillati</taxon>
        <taxon>Actinomycetota</taxon>
        <taxon>Actinomycetes</taxon>
        <taxon>Micrococcales</taxon>
        <taxon>Microbacteriaceae</taxon>
        <taxon>Subtercola</taxon>
    </lineage>
</organism>
<name>A0ABS2L8L5_9MICO</name>
<dbReference type="InterPro" id="IPR012334">
    <property type="entry name" value="Pectin_lyas_fold"/>
</dbReference>
<dbReference type="InterPro" id="IPR011050">
    <property type="entry name" value="Pectin_lyase_fold/virulence"/>
</dbReference>
<dbReference type="Proteomes" id="UP000776164">
    <property type="component" value="Unassembled WGS sequence"/>
</dbReference>
<evidence type="ECO:0000313" key="2">
    <source>
        <dbReference type="EMBL" id="MBM7473443.1"/>
    </source>
</evidence>
<dbReference type="InterPro" id="IPR006626">
    <property type="entry name" value="PbH1"/>
</dbReference>
<accession>A0ABS2L8L5</accession>
<keyword evidence="3" id="KW-1185">Reference proteome</keyword>
<dbReference type="RefSeq" id="WP_205110931.1">
    <property type="nucleotide sequence ID" value="NZ_BAAAHT010000001.1"/>
</dbReference>
<comment type="caution">
    <text evidence="2">The sequence shown here is derived from an EMBL/GenBank/DDBJ whole genome shotgun (WGS) entry which is preliminary data.</text>
</comment>
<proteinExistence type="predicted"/>
<reference evidence="2 3" key="1">
    <citation type="submission" date="2021-01" db="EMBL/GenBank/DDBJ databases">
        <title>Sequencing the genomes of 1000 actinobacteria strains.</title>
        <authorList>
            <person name="Klenk H.-P."/>
        </authorList>
    </citation>
    <scope>NUCLEOTIDE SEQUENCE [LARGE SCALE GENOMIC DNA]</scope>
    <source>
        <strain evidence="2 3">DSM 13057</strain>
    </source>
</reference>
<dbReference type="EMBL" id="JAFBBU010000001">
    <property type="protein sequence ID" value="MBM7473443.1"/>
    <property type="molecule type" value="Genomic_DNA"/>
</dbReference>
<dbReference type="Pfam" id="PF13229">
    <property type="entry name" value="Beta_helix"/>
    <property type="match status" value="1"/>
</dbReference>
<feature type="domain" description="Right handed beta helix" evidence="1">
    <location>
        <begin position="126"/>
        <end position="310"/>
    </location>
</feature>
<evidence type="ECO:0000313" key="3">
    <source>
        <dbReference type="Proteomes" id="UP000776164"/>
    </source>
</evidence>